<evidence type="ECO:0000313" key="3">
    <source>
        <dbReference type="EMBL" id="MBB6645994.1"/>
    </source>
</evidence>
<keyword evidence="4" id="KW-1185">Reference proteome</keyword>
<keyword evidence="1" id="KW-0812">Transmembrane</keyword>
<dbReference type="InterPro" id="IPR021994">
    <property type="entry name" value="DUF3592"/>
</dbReference>
<sequence length="169" mass="18059">MTDSSDLDIDGPDTLRGAMILLVLGLGVTGYGAYDYVQQSDAIRNAVEVDGTITEVGVDTQSSVSGQSGGDVRYEPRVKFTYEHQGTTYTGTHVYPADISPEYDQRSKAESVVAEYEEGASVTIYVDSTDPSHAFLENKTSNQPLMIAGIGAIVSVFGAASTLKKYRNG</sequence>
<gene>
    <name evidence="3" type="ORF">H5V44_06790</name>
</gene>
<dbReference type="RefSeq" id="WP_185192350.1">
    <property type="nucleotide sequence ID" value="NZ_JACKXD010000002.1"/>
</dbReference>
<evidence type="ECO:0000313" key="4">
    <source>
        <dbReference type="Proteomes" id="UP000546257"/>
    </source>
</evidence>
<keyword evidence="1" id="KW-1133">Transmembrane helix</keyword>
<dbReference type="Pfam" id="PF12158">
    <property type="entry name" value="DUF3592"/>
    <property type="match status" value="1"/>
</dbReference>
<accession>A0A7J9SG99</accession>
<organism evidence="3 4">
    <name type="scientific">Halobellus ruber</name>
    <dbReference type="NCBI Taxonomy" id="2761102"/>
    <lineage>
        <taxon>Archaea</taxon>
        <taxon>Methanobacteriati</taxon>
        <taxon>Methanobacteriota</taxon>
        <taxon>Stenosarchaea group</taxon>
        <taxon>Halobacteria</taxon>
        <taxon>Halobacteriales</taxon>
        <taxon>Haloferacaceae</taxon>
        <taxon>Halobellus</taxon>
    </lineage>
</organism>
<feature type="transmembrane region" description="Helical" evidence="1">
    <location>
        <begin position="15"/>
        <end position="34"/>
    </location>
</feature>
<reference evidence="3 4" key="1">
    <citation type="submission" date="2020-08" db="EMBL/GenBank/DDBJ databases">
        <authorList>
            <person name="Seo M.-J."/>
        </authorList>
    </citation>
    <scope>NUCLEOTIDE SEQUENCE [LARGE SCALE GENOMIC DNA]</scope>
    <source>
        <strain evidence="3 4">MBLA0160</strain>
    </source>
</reference>
<keyword evidence="1" id="KW-0472">Membrane</keyword>
<evidence type="ECO:0000259" key="2">
    <source>
        <dbReference type="Pfam" id="PF12158"/>
    </source>
</evidence>
<dbReference type="EMBL" id="JACKXD010000002">
    <property type="protein sequence ID" value="MBB6645994.1"/>
    <property type="molecule type" value="Genomic_DNA"/>
</dbReference>
<dbReference type="Proteomes" id="UP000546257">
    <property type="component" value="Unassembled WGS sequence"/>
</dbReference>
<dbReference type="AlphaFoldDB" id="A0A7J9SG99"/>
<proteinExistence type="predicted"/>
<feature type="transmembrane region" description="Helical" evidence="1">
    <location>
        <begin position="145"/>
        <end position="163"/>
    </location>
</feature>
<evidence type="ECO:0000256" key="1">
    <source>
        <dbReference type="SAM" id="Phobius"/>
    </source>
</evidence>
<comment type="caution">
    <text evidence="3">The sequence shown here is derived from an EMBL/GenBank/DDBJ whole genome shotgun (WGS) entry which is preliminary data.</text>
</comment>
<name>A0A7J9SG99_9EURY</name>
<protein>
    <submittedName>
        <fullName evidence="3">DUF3592 domain-containing protein</fullName>
    </submittedName>
</protein>
<feature type="domain" description="DUF3592" evidence="2">
    <location>
        <begin position="49"/>
        <end position="139"/>
    </location>
</feature>